<feature type="chain" id="PRO_5012125204" description="Lipoprotein" evidence="2">
    <location>
        <begin position="24"/>
        <end position="158"/>
    </location>
</feature>
<dbReference type="EMBL" id="AP018248">
    <property type="protein sequence ID" value="BAZ02476.1"/>
    <property type="molecule type" value="Genomic_DNA"/>
</dbReference>
<keyword evidence="2" id="KW-0732">Signal</keyword>
<proteinExistence type="predicted"/>
<evidence type="ECO:0008006" key="5">
    <source>
        <dbReference type="Google" id="ProtNLM"/>
    </source>
</evidence>
<reference evidence="3 4" key="1">
    <citation type="submission" date="2017-06" db="EMBL/GenBank/DDBJ databases">
        <title>Genome sequencing of cyanobaciteial culture collection at National Institute for Environmental Studies (NIES).</title>
        <authorList>
            <person name="Hirose Y."/>
            <person name="Shimura Y."/>
            <person name="Fujisawa T."/>
            <person name="Nakamura Y."/>
            <person name="Kawachi M."/>
        </authorList>
    </citation>
    <scope>NUCLEOTIDE SEQUENCE [LARGE SCALE GENOMIC DNA]</scope>
    <source>
        <strain evidence="3 4">NIES-37</strain>
    </source>
</reference>
<protein>
    <recommendedName>
        <fullName evidence="5">Lipoprotein</fullName>
    </recommendedName>
</protein>
<organism evidence="3 4">
    <name type="scientific">Tolypothrix tenuis PCC 7101</name>
    <dbReference type="NCBI Taxonomy" id="231146"/>
    <lineage>
        <taxon>Bacteria</taxon>
        <taxon>Bacillati</taxon>
        <taxon>Cyanobacteriota</taxon>
        <taxon>Cyanophyceae</taxon>
        <taxon>Nostocales</taxon>
        <taxon>Tolypothrichaceae</taxon>
        <taxon>Tolypothrix</taxon>
    </lineage>
</organism>
<dbReference type="PROSITE" id="PS51257">
    <property type="entry name" value="PROKAR_LIPOPROTEIN"/>
    <property type="match status" value="1"/>
</dbReference>
<feature type="signal peptide" evidence="2">
    <location>
        <begin position="1"/>
        <end position="23"/>
    </location>
</feature>
<dbReference type="KEGG" id="ttq:NIES37_64890"/>
<feature type="region of interest" description="Disordered" evidence="1">
    <location>
        <begin position="24"/>
        <end position="78"/>
    </location>
</feature>
<evidence type="ECO:0000256" key="2">
    <source>
        <dbReference type="SAM" id="SignalP"/>
    </source>
</evidence>
<sequence>MKKLATTIAVVLCSIWITSCSNAASESAKETPEKAPTKTETVKATSTTTENKIEATNKKSNNQAKSDEAETSETAQPQIGTIKEMVNGDLKCYVTLVDEKGTEHNLGATFEVCEKPETFLNKKVSLTYKIESVSDCQSAEPCGKSKKESLISQMEIQK</sequence>
<name>A0A1Z4N9X2_9CYAN</name>
<feature type="region of interest" description="Disordered" evidence="1">
    <location>
        <begin position="139"/>
        <end position="158"/>
    </location>
</feature>
<dbReference type="Proteomes" id="UP000218785">
    <property type="component" value="Chromosome"/>
</dbReference>
<feature type="compositionally biased region" description="Basic and acidic residues" evidence="1">
    <location>
        <begin position="27"/>
        <end position="41"/>
    </location>
</feature>
<dbReference type="AlphaFoldDB" id="A0A1Z4N9X2"/>
<dbReference type="RefSeq" id="WP_096582740.1">
    <property type="nucleotide sequence ID" value="NZ_CAWNJS010000001.1"/>
</dbReference>
<gene>
    <name evidence="3" type="ORF">NIES37_64890</name>
</gene>
<keyword evidence="4" id="KW-1185">Reference proteome</keyword>
<evidence type="ECO:0000313" key="4">
    <source>
        <dbReference type="Proteomes" id="UP000218785"/>
    </source>
</evidence>
<accession>A0A1Z4N9X2</accession>
<evidence type="ECO:0000256" key="1">
    <source>
        <dbReference type="SAM" id="MobiDB-lite"/>
    </source>
</evidence>
<evidence type="ECO:0000313" key="3">
    <source>
        <dbReference type="EMBL" id="BAZ02476.1"/>
    </source>
</evidence>